<gene>
    <name evidence="1" type="ORF">SPIL2461_LOCUS12534</name>
</gene>
<name>A0A812SJ91_SYMPI</name>
<dbReference type="OrthoDB" id="10339093at2759"/>
<organism evidence="1 2">
    <name type="scientific">Symbiodinium pilosum</name>
    <name type="common">Dinoflagellate</name>
    <dbReference type="NCBI Taxonomy" id="2952"/>
    <lineage>
        <taxon>Eukaryota</taxon>
        <taxon>Sar</taxon>
        <taxon>Alveolata</taxon>
        <taxon>Dinophyceae</taxon>
        <taxon>Suessiales</taxon>
        <taxon>Symbiodiniaceae</taxon>
        <taxon>Symbiodinium</taxon>
    </lineage>
</organism>
<dbReference type="Proteomes" id="UP000649617">
    <property type="component" value="Unassembled WGS sequence"/>
</dbReference>
<dbReference type="AlphaFoldDB" id="A0A812SJ91"/>
<accession>A0A812SJ91</accession>
<evidence type="ECO:0000313" key="1">
    <source>
        <dbReference type="EMBL" id="CAE7487802.1"/>
    </source>
</evidence>
<keyword evidence="2" id="KW-1185">Reference proteome</keyword>
<dbReference type="EMBL" id="CAJNIZ010025903">
    <property type="protein sequence ID" value="CAE7487802.1"/>
    <property type="molecule type" value="Genomic_DNA"/>
</dbReference>
<comment type="caution">
    <text evidence="1">The sequence shown here is derived from an EMBL/GenBank/DDBJ whole genome shotgun (WGS) entry which is preliminary data.</text>
</comment>
<proteinExistence type="predicted"/>
<protein>
    <submittedName>
        <fullName evidence="1">Uncharacterized protein</fullName>
    </submittedName>
</protein>
<sequence length="383" mass="41959">METAHRIVEAGSSLMPASAVPPHALPGVIVRRFAFLLAFLWLASGVTHCLRWTGSSIIGGAELEELSPGTPVATNWPQPAQLFEVDALHCHGPALLVQNRFGLFTGDLHGNSSASNIAYTALQEAPAFTDDGAPVSAVSGCPASGPCDILVRSATQEQGHLVDFDVLQIASGDWKVHVEDRPSKVRLPASWRRLTVHRPNNSSRDKLQVVGWDGSEVFFASVRQGDDRAKPRFVLRPERACTNRLSRWPKVSAVLGRRCVDGPENYKDVQALQFLADGSLLLVLHGKGFLDAWRPTTGQLVGRWRLHKPQAPEASFAAGVCIQEFQESYAPSKLQEEPHRQLVIAWRMQRSAPRLEILPLPHLLNRAGCQDAAGMNNLNKLII</sequence>
<reference evidence="1" key="1">
    <citation type="submission" date="2021-02" db="EMBL/GenBank/DDBJ databases">
        <authorList>
            <person name="Dougan E. K."/>
            <person name="Rhodes N."/>
            <person name="Thang M."/>
            <person name="Chan C."/>
        </authorList>
    </citation>
    <scope>NUCLEOTIDE SEQUENCE</scope>
</reference>
<evidence type="ECO:0000313" key="2">
    <source>
        <dbReference type="Proteomes" id="UP000649617"/>
    </source>
</evidence>